<evidence type="ECO:0000313" key="16">
    <source>
        <dbReference type="Ensembl" id="ENSDLAP00005015776.1"/>
    </source>
</evidence>
<dbReference type="InterPro" id="IPR056585">
    <property type="entry name" value="Leprecan_dom"/>
</dbReference>
<dbReference type="Gene3D" id="1.25.40.10">
    <property type="entry name" value="Tetratricopeptide repeat domain"/>
    <property type="match status" value="2"/>
</dbReference>
<evidence type="ECO:0000256" key="12">
    <source>
        <dbReference type="ARBA" id="ARBA00023002"/>
    </source>
</evidence>
<evidence type="ECO:0000313" key="17">
    <source>
        <dbReference type="Proteomes" id="UP000694389"/>
    </source>
</evidence>
<feature type="domain" description="Fe2OG dioxygenase" evidence="15">
    <location>
        <begin position="510"/>
        <end position="624"/>
    </location>
</feature>
<dbReference type="FunFam" id="2.60.120.620:FF:000003">
    <property type="entry name" value="Prolyl 3-hydroxylase 2"/>
    <property type="match status" value="1"/>
</dbReference>
<dbReference type="SMART" id="SM00702">
    <property type="entry name" value="P4Hc"/>
    <property type="match status" value="1"/>
</dbReference>
<comment type="similarity">
    <text evidence="3">Belongs to the leprecan family.</text>
</comment>
<dbReference type="GO" id="GO:0019797">
    <property type="term" value="F:procollagen-proline 3-dioxygenase activity"/>
    <property type="evidence" value="ECO:0007669"/>
    <property type="project" value="UniProtKB-EC"/>
</dbReference>
<dbReference type="Proteomes" id="UP000694389">
    <property type="component" value="Unassembled WGS sequence"/>
</dbReference>
<dbReference type="PANTHER" id="PTHR14049">
    <property type="entry name" value="LEPRECAN 1"/>
    <property type="match status" value="1"/>
</dbReference>
<accession>A0A8C4EF46</accession>
<dbReference type="InterPro" id="IPR006620">
    <property type="entry name" value="Pro_4_hyd_alph"/>
</dbReference>
<name>A0A8C4EF46_DICLA</name>
<evidence type="ECO:0000256" key="9">
    <source>
        <dbReference type="ARBA" id="ARBA00022824"/>
    </source>
</evidence>
<evidence type="ECO:0000256" key="13">
    <source>
        <dbReference type="ARBA" id="ARBA00023004"/>
    </source>
</evidence>
<dbReference type="InterPro" id="IPR011990">
    <property type="entry name" value="TPR-like_helical_dom_sf"/>
</dbReference>
<dbReference type="PROSITE" id="PS51471">
    <property type="entry name" value="FE2OG_OXY"/>
    <property type="match status" value="1"/>
</dbReference>
<evidence type="ECO:0000256" key="8">
    <source>
        <dbReference type="ARBA" id="ARBA00022803"/>
    </source>
</evidence>
<dbReference type="GO" id="GO:0031418">
    <property type="term" value="F:L-ascorbic acid binding"/>
    <property type="evidence" value="ECO:0007669"/>
    <property type="project" value="UniProtKB-KW"/>
</dbReference>
<keyword evidence="10" id="KW-0847">Vitamin C</keyword>
<keyword evidence="11" id="KW-0223">Dioxygenase</keyword>
<organism evidence="16 17">
    <name type="scientific">Dicentrarchus labrax</name>
    <name type="common">European seabass</name>
    <name type="synonym">Morone labrax</name>
    <dbReference type="NCBI Taxonomy" id="13489"/>
    <lineage>
        <taxon>Eukaryota</taxon>
        <taxon>Metazoa</taxon>
        <taxon>Chordata</taxon>
        <taxon>Craniata</taxon>
        <taxon>Vertebrata</taxon>
        <taxon>Euteleostomi</taxon>
        <taxon>Actinopterygii</taxon>
        <taxon>Neopterygii</taxon>
        <taxon>Teleostei</taxon>
        <taxon>Neoteleostei</taxon>
        <taxon>Acanthomorphata</taxon>
        <taxon>Eupercaria</taxon>
        <taxon>Moronidae</taxon>
        <taxon>Dicentrarchus</taxon>
    </lineage>
</organism>
<keyword evidence="6" id="KW-0732">Signal</keyword>
<keyword evidence="8" id="KW-0802">TPR repeat</keyword>
<evidence type="ECO:0000256" key="2">
    <source>
        <dbReference type="ARBA" id="ARBA00001962"/>
    </source>
</evidence>
<comment type="cofactor">
    <cofactor evidence="1">
        <name>L-ascorbate</name>
        <dbReference type="ChEBI" id="CHEBI:38290"/>
    </cofactor>
</comment>
<dbReference type="Gene3D" id="2.60.120.620">
    <property type="entry name" value="q2cbj1_9rhob like domain"/>
    <property type="match status" value="1"/>
</dbReference>
<evidence type="ECO:0000256" key="6">
    <source>
        <dbReference type="ARBA" id="ARBA00022729"/>
    </source>
</evidence>
<protein>
    <recommendedName>
        <fullName evidence="4">procollagen-proline 3-dioxygenase</fullName>
        <ecNumber evidence="4">1.14.11.7</ecNumber>
    </recommendedName>
</protein>
<evidence type="ECO:0000259" key="15">
    <source>
        <dbReference type="PROSITE" id="PS51471"/>
    </source>
</evidence>
<dbReference type="AlphaFoldDB" id="A0A8C4EF46"/>
<dbReference type="GO" id="GO:0032963">
    <property type="term" value="P:collagen metabolic process"/>
    <property type="evidence" value="ECO:0007669"/>
    <property type="project" value="InterPro"/>
</dbReference>
<evidence type="ECO:0000256" key="1">
    <source>
        <dbReference type="ARBA" id="ARBA00001961"/>
    </source>
</evidence>
<evidence type="ECO:0000256" key="3">
    <source>
        <dbReference type="ARBA" id="ARBA00006487"/>
    </source>
</evidence>
<comment type="cofactor">
    <cofactor evidence="2">
        <name>Fe cation</name>
        <dbReference type="ChEBI" id="CHEBI:24875"/>
    </cofactor>
</comment>
<evidence type="ECO:0000256" key="5">
    <source>
        <dbReference type="ARBA" id="ARBA00022723"/>
    </source>
</evidence>
<reference evidence="16" key="1">
    <citation type="submission" date="2025-08" db="UniProtKB">
        <authorList>
            <consortium name="Ensembl"/>
        </authorList>
    </citation>
    <scope>IDENTIFICATION</scope>
</reference>
<dbReference type="InterPro" id="IPR039575">
    <property type="entry name" value="P3H"/>
</dbReference>
<evidence type="ECO:0000256" key="11">
    <source>
        <dbReference type="ARBA" id="ARBA00022964"/>
    </source>
</evidence>
<dbReference type="InterPro" id="IPR005123">
    <property type="entry name" value="Oxoglu/Fe-dep_dioxygenase_dom"/>
</dbReference>
<dbReference type="Pfam" id="PF13640">
    <property type="entry name" value="2OG-FeII_Oxy_3"/>
    <property type="match status" value="1"/>
</dbReference>
<dbReference type="PANTHER" id="PTHR14049:SF5">
    <property type="entry name" value="PROLYL 3-HYDROXYLASE 1"/>
    <property type="match status" value="1"/>
</dbReference>
<dbReference type="EC" id="1.14.11.7" evidence="4"/>
<dbReference type="SUPFAM" id="SSF48452">
    <property type="entry name" value="TPR-like"/>
    <property type="match status" value="1"/>
</dbReference>
<keyword evidence="7" id="KW-0677">Repeat</keyword>
<reference evidence="16" key="2">
    <citation type="submission" date="2025-09" db="UniProtKB">
        <authorList>
            <consortium name="Ensembl"/>
        </authorList>
    </citation>
    <scope>IDENTIFICATION</scope>
</reference>
<gene>
    <name evidence="16" type="primary">p3h1</name>
</gene>
<keyword evidence="9" id="KW-0256">Endoplasmic reticulum</keyword>
<evidence type="ECO:0000256" key="7">
    <source>
        <dbReference type="ARBA" id="ARBA00022737"/>
    </source>
</evidence>
<evidence type="ECO:0000256" key="4">
    <source>
        <dbReference type="ARBA" id="ARBA00012262"/>
    </source>
</evidence>
<dbReference type="GeneTree" id="ENSGT00940000158725"/>
<dbReference type="Pfam" id="PF23557">
    <property type="entry name" value="TPR_leprecan"/>
    <property type="match status" value="1"/>
</dbReference>
<dbReference type="GO" id="GO:0005506">
    <property type="term" value="F:iron ion binding"/>
    <property type="evidence" value="ECO:0007669"/>
    <property type="project" value="InterPro"/>
</dbReference>
<evidence type="ECO:0000256" key="14">
    <source>
        <dbReference type="ARBA" id="ARBA00023180"/>
    </source>
</evidence>
<keyword evidence="12" id="KW-0560">Oxidoreductase</keyword>
<dbReference type="InterPro" id="IPR044862">
    <property type="entry name" value="Pro_4_hyd_alph_FE2OG_OXY"/>
</dbReference>
<proteinExistence type="inferred from homology"/>
<keyword evidence="5" id="KW-0479">Metal-binding</keyword>
<keyword evidence="17" id="KW-1185">Reference proteome</keyword>
<keyword evidence="14" id="KW-0325">Glycoprotein</keyword>
<dbReference type="Ensembl" id="ENSDLAT00005017094.2">
    <property type="protein sequence ID" value="ENSDLAP00005015776.1"/>
    <property type="gene ID" value="ENSDLAG00005007344.2"/>
</dbReference>
<dbReference type="GO" id="GO:0005783">
    <property type="term" value="C:endoplasmic reticulum"/>
    <property type="evidence" value="ECO:0007669"/>
    <property type="project" value="TreeGrafter"/>
</dbReference>
<keyword evidence="13" id="KW-0408">Iron</keyword>
<evidence type="ECO:0000256" key="10">
    <source>
        <dbReference type="ARBA" id="ARBA00022896"/>
    </source>
</evidence>
<sequence length="638" mass="72682">SECGSRSSSLYRLLQSPAEPPSRCRARTFYHFVLEPYDFLFDTAVEAYYKGDWLTVILNMEKALRNKATVRSVKAQCRMSCANRTSFGDRLAGLGVPIPGSGSVEDLGFFQKILKRADCVNSCETEKLGSPTMHQVTGEVQLEFSKRTPYNYLQVAYFKINKLDKAVAAAHTFYQANPDHMEMRQNLEYYRMMAGVKEEDFKDLEARTHMAEFLLGKSYYSDDSFGLAAKHFEVAVDEYFTADKECRALCEGAYNYDGYNYMEYSADLFQAMTDHYLQILNCKQHCVVELASTAGRDKPFEDFLPSHFNYLQFSYYNSEKYEQAIECARTFLLFHPDDEVMNQNLAYYSAVLGEDKAKTISARQVVKLYMQQSILEKELLYFGYEAFGVTFVDPVSVSVLHDNIKVTMTPQQLNGSQRVLLDGVISDDECRELQRLSNVTLKGDGYRGRPSPHSPSEMFQGVTVLKAVKLGQEGKVPLKSTRLFFDLSEKVRKVVESYFHLETPLYFSYSHLVCRSAIDEKQEERKDLSHPVHVDNCLLVSEINECIKEPPAYTHRDYSAILYLNDDFEGGDFIFTELDAKTVTAEVRPQCGRVVGFGAGKENPHGVRAVTKGQRCAVALWFTLDPTHEEKVRTISVD</sequence>